<feature type="compositionally biased region" description="Low complexity" evidence="12">
    <location>
        <begin position="179"/>
        <end position="192"/>
    </location>
</feature>
<dbReference type="InterPro" id="IPR038104">
    <property type="entry name" value="Rap1_C_sf"/>
</dbReference>
<reference evidence="17" key="1">
    <citation type="journal article" date="2023" name="Mol. Phylogenet. Evol.">
        <title>Genome-scale phylogeny and comparative genomics of the fungal order Sordariales.</title>
        <authorList>
            <person name="Hensen N."/>
            <person name="Bonometti L."/>
            <person name="Westerberg I."/>
            <person name="Brannstrom I.O."/>
            <person name="Guillou S."/>
            <person name="Cros-Aarteil S."/>
            <person name="Calhoun S."/>
            <person name="Haridas S."/>
            <person name="Kuo A."/>
            <person name="Mondo S."/>
            <person name="Pangilinan J."/>
            <person name="Riley R."/>
            <person name="LaButti K."/>
            <person name="Andreopoulos B."/>
            <person name="Lipzen A."/>
            <person name="Chen C."/>
            <person name="Yan M."/>
            <person name="Daum C."/>
            <person name="Ng V."/>
            <person name="Clum A."/>
            <person name="Steindorff A."/>
            <person name="Ohm R.A."/>
            <person name="Martin F."/>
            <person name="Silar P."/>
            <person name="Natvig D.O."/>
            <person name="Lalanne C."/>
            <person name="Gautier V."/>
            <person name="Ament-Velasquez S.L."/>
            <person name="Kruys A."/>
            <person name="Hutchinson M.I."/>
            <person name="Powell A.J."/>
            <person name="Barry K."/>
            <person name="Miller A.N."/>
            <person name="Grigoriev I.V."/>
            <person name="Debuchy R."/>
            <person name="Gladieux P."/>
            <person name="Hiltunen Thoren M."/>
            <person name="Johannesson H."/>
        </authorList>
    </citation>
    <scope>NUCLEOTIDE SEQUENCE</scope>
    <source>
        <strain evidence="17">CBS 731.68</strain>
    </source>
</reference>
<feature type="domain" description="TERF2-interacting telomeric protein 1 Myb" evidence="14">
    <location>
        <begin position="107"/>
        <end position="159"/>
    </location>
</feature>
<dbReference type="PROSITE" id="PS50096">
    <property type="entry name" value="IQ"/>
    <property type="match status" value="1"/>
</dbReference>
<evidence type="ECO:0000259" key="14">
    <source>
        <dbReference type="Pfam" id="PF08914"/>
    </source>
</evidence>
<evidence type="ECO:0000256" key="2">
    <source>
        <dbReference type="ARBA" id="ARBA00004574"/>
    </source>
</evidence>
<dbReference type="PANTHER" id="PTHR16466:SF6">
    <property type="entry name" value="TELOMERIC REPEAT-BINDING FACTOR 2-INTERACTING PROTEIN 1"/>
    <property type="match status" value="1"/>
</dbReference>
<keyword evidence="6" id="KW-0779">Telomere</keyword>
<dbReference type="SUPFAM" id="SSF46689">
    <property type="entry name" value="Homeodomain-like"/>
    <property type="match status" value="2"/>
</dbReference>
<dbReference type="Gene3D" id="1.10.10.60">
    <property type="entry name" value="Homeodomain-like"/>
    <property type="match status" value="2"/>
</dbReference>
<dbReference type="EMBL" id="MU853223">
    <property type="protein sequence ID" value="KAK4128082.1"/>
    <property type="molecule type" value="Genomic_DNA"/>
</dbReference>
<dbReference type="GO" id="GO:0031848">
    <property type="term" value="P:protection from non-homologous end joining at telomere"/>
    <property type="evidence" value="ECO:0007669"/>
    <property type="project" value="TreeGrafter"/>
</dbReference>
<dbReference type="CDD" id="cd11655">
    <property type="entry name" value="rap1_myb-like"/>
    <property type="match status" value="2"/>
</dbReference>
<dbReference type="AlphaFoldDB" id="A0AAN6U804"/>
<feature type="region of interest" description="Disordered" evidence="12">
    <location>
        <begin position="310"/>
        <end position="358"/>
    </location>
</feature>
<accession>A0AAN6U804</accession>
<feature type="compositionally biased region" description="Pro residues" evidence="12">
    <location>
        <begin position="317"/>
        <end position="328"/>
    </location>
</feature>
<dbReference type="InterPro" id="IPR001357">
    <property type="entry name" value="BRCT_dom"/>
</dbReference>
<evidence type="ECO:0000256" key="4">
    <source>
        <dbReference type="ARBA" id="ARBA00017805"/>
    </source>
</evidence>
<keyword evidence="7" id="KW-0805">Transcription regulation</keyword>
<dbReference type="Gene3D" id="1.10.10.2170">
    <property type="match status" value="1"/>
</dbReference>
<dbReference type="Pfam" id="PF01388">
    <property type="entry name" value="ARID"/>
    <property type="match status" value="1"/>
</dbReference>
<dbReference type="InterPro" id="IPR000048">
    <property type="entry name" value="IQ_motif_EF-hand-BS"/>
</dbReference>
<dbReference type="Gene3D" id="1.10.150.60">
    <property type="entry name" value="ARID DNA-binding domain"/>
    <property type="match status" value="1"/>
</dbReference>
<dbReference type="InterPro" id="IPR036431">
    <property type="entry name" value="ARID_dom_sf"/>
</dbReference>
<evidence type="ECO:0000256" key="3">
    <source>
        <dbReference type="ARBA" id="ARBA00010467"/>
    </source>
</evidence>
<evidence type="ECO:0000256" key="8">
    <source>
        <dbReference type="ARBA" id="ARBA00023159"/>
    </source>
</evidence>
<feature type="domain" description="TRF2-interacting telomeric protein/Rap1 C-terminal" evidence="15">
    <location>
        <begin position="939"/>
        <end position="1051"/>
    </location>
</feature>
<dbReference type="Pfam" id="PF16589">
    <property type="entry name" value="BRCT_2"/>
    <property type="match status" value="1"/>
</dbReference>
<evidence type="ECO:0000313" key="17">
    <source>
        <dbReference type="EMBL" id="KAK4128082.1"/>
    </source>
</evidence>
<dbReference type="SMART" id="SM00015">
    <property type="entry name" value="IQ"/>
    <property type="match status" value="2"/>
</dbReference>
<feature type="region of interest" description="Disordered" evidence="12">
    <location>
        <begin position="451"/>
        <end position="534"/>
    </location>
</feature>
<comment type="similarity">
    <text evidence="3">Belongs to the RAP1 family.</text>
</comment>
<dbReference type="SMART" id="SM01014">
    <property type="entry name" value="ARID"/>
    <property type="match status" value="1"/>
</dbReference>
<evidence type="ECO:0000256" key="5">
    <source>
        <dbReference type="ARBA" id="ARBA00022454"/>
    </source>
</evidence>
<comment type="caution">
    <text evidence="17">The sequence shown here is derived from an EMBL/GenBank/DDBJ whole genome shotgun (WGS) entry which is preliminary data.</text>
</comment>
<evidence type="ECO:0000259" key="13">
    <source>
        <dbReference type="Pfam" id="PF01388"/>
    </source>
</evidence>
<feature type="region of interest" description="Disordered" evidence="12">
    <location>
        <begin position="624"/>
        <end position="842"/>
    </location>
</feature>
<feature type="compositionally biased region" description="Pro residues" evidence="12">
    <location>
        <begin position="907"/>
        <end position="931"/>
    </location>
</feature>
<feature type="compositionally biased region" description="Low complexity" evidence="12">
    <location>
        <begin position="728"/>
        <end position="739"/>
    </location>
</feature>
<dbReference type="GO" id="GO:0070187">
    <property type="term" value="C:shelterin complex"/>
    <property type="evidence" value="ECO:0007669"/>
    <property type="project" value="TreeGrafter"/>
</dbReference>
<evidence type="ECO:0000256" key="7">
    <source>
        <dbReference type="ARBA" id="ARBA00023015"/>
    </source>
</evidence>
<evidence type="ECO:0000256" key="9">
    <source>
        <dbReference type="ARBA" id="ARBA00023163"/>
    </source>
</evidence>
<dbReference type="GeneID" id="87831791"/>
<dbReference type="InterPro" id="IPR015010">
    <property type="entry name" value="TERF2IP_Myb"/>
</dbReference>
<keyword evidence="9" id="KW-0804">Transcription</keyword>
<feature type="region of interest" description="Disordered" evidence="12">
    <location>
        <begin position="275"/>
        <end position="297"/>
    </location>
</feature>
<reference evidence="17" key="2">
    <citation type="submission" date="2023-05" db="EMBL/GenBank/DDBJ databases">
        <authorList>
            <consortium name="Lawrence Berkeley National Laboratory"/>
            <person name="Steindorff A."/>
            <person name="Hensen N."/>
            <person name="Bonometti L."/>
            <person name="Westerberg I."/>
            <person name="Brannstrom I.O."/>
            <person name="Guillou S."/>
            <person name="Cros-Aarteil S."/>
            <person name="Calhoun S."/>
            <person name="Haridas S."/>
            <person name="Kuo A."/>
            <person name="Mondo S."/>
            <person name="Pangilinan J."/>
            <person name="Riley R."/>
            <person name="Labutti K."/>
            <person name="Andreopoulos B."/>
            <person name="Lipzen A."/>
            <person name="Chen C."/>
            <person name="Yanf M."/>
            <person name="Daum C."/>
            <person name="Ng V."/>
            <person name="Clum A."/>
            <person name="Ohm R."/>
            <person name="Martin F."/>
            <person name="Silar P."/>
            <person name="Natvig D."/>
            <person name="Lalanne C."/>
            <person name="Gautier V."/>
            <person name="Ament-Velasquez S.L."/>
            <person name="Kruys A."/>
            <person name="Hutchinson M.I."/>
            <person name="Powell A.J."/>
            <person name="Barry K."/>
            <person name="Miller A.N."/>
            <person name="Grigoriev I.V."/>
            <person name="Debuchy R."/>
            <person name="Gladieux P."/>
            <person name="Thoren M.H."/>
            <person name="Johannesson H."/>
        </authorList>
    </citation>
    <scope>NUCLEOTIDE SEQUENCE</scope>
    <source>
        <strain evidence="17">CBS 731.68</strain>
    </source>
</reference>
<comment type="subcellular location">
    <subcellularLocation>
        <location evidence="2">Chromosome</location>
        <location evidence="2">Telomere</location>
    </subcellularLocation>
    <subcellularLocation>
        <location evidence="1">Nucleus</location>
    </subcellularLocation>
</comment>
<proteinExistence type="inferred from homology"/>
<dbReference type="CDD" id="cd16100">
    <property type="entry name" value="ARID"/>
    <property type="match status" value="1"/>
</dbReference>
<evidence type="ECO:0000256" key="10">
    <source>
        <dbReference type="ARBA" id="ARBA00023242"/>
    </source>
</evidence>
<feature type="compositionally biased region" description="Basic and acidic residues" evidence="12">
    <location>
        <begin position="855"/>
        <end position="868"/>
    </location>
</feature>
<evidence type="ECO:0000256" key="12">
    <source>
        <dbReference type="SAM" id="MobiDB-lite"/>
    </source>
</evidence>
<name>A0AAN6U804_9PEZI</name>
<evidence type="ECO:0000256" key="11">
    <source>
        <dbReference type="ARBA" id="ARBA00032471"/>
    </source>
</evidence>
<protein>
    <recommendedName>
        <fullName evidence="4">Telomeric repeat-binding factor 2-interacting protein 1</fullName>
    </recommendedName>
    <alternativeName>
        <fullName evidence="11">Repressor/activator protein 1 homolog</fullName>
    </alternativeName>
</protein>
<dbReference type="Pfam" id="PF08914">
    <property type="entry name" value="Myb_Rap1"/>
    <property type="match status" value="2"/>
</dbReference>
<dbReference type="InterPro" id="IPR021661">
    <property type="entry name" value="Rap1_C"/>
</dbReference>
<gene>
    <name evidence="17" type="ORF">N657DRAFT_659868</name>
</gene>
<dbReference type="Pfam" id="PF11626">
    <property type="entry name" value="Rap1_C"/>
    <property type="match status" value="1"/>
</dbReference>
<dbReference type="GO" id="GO:0010833">
    <property type="term" value="P:telomere maintenance via telomere lengthening"/>
    <property type="evidence" value="ECO:0007669"/>
    <property type="project" value="TreeGrafter"/>
</dbReference>
<dbReference type="PANTHER" id="PTHR16466">
    <property type="entry name" value="TELOMERE REPEAT-BINDING FACTOR 2-INTERACTING PROTEIN 1"/>
    <property type="match status" value="1"/>
</dbReference>
<feature type="compositionally biased region" description="Acidic residues" evidence="12">
    <location>
        <begin position="630"/>
        <end position="646"/>
    </location>
</feature>
<feature type="domain" description="ARID" evidence="13">
    <location>
        <begin position="537"/>
        <end position="618"/>
    </location>
</feature>
<dbReference type="SUPFAM" id="SSF46774">
    <property type="entry name" value="ARID-like"/>
    <property type="match status" value="1"/>
</dbReference>
<dbReference type="RefSeq" id="XP_062651853.1">
    <property type="nucleotide sequence ID" value="XM_062795022.1"/>
</dbReference>
<dbReference type="InterPro" id="IPR009057">
    <property type="entry name" value="Homeodomain-like_sf"/>
</dbReference>
<sequence>MAAPVVYEGVNGKYEGTLFNGIKFWVSQRVPTRSEIVGKIKDNGGKVVLLEKHADVLIDDHARKGCPPGSVSWKYINQSVANGELANVEEYRIHESTNPTRAIKAPYTKEDEQILVTWVRRAGKNASGNAIYMDLAKRYPQHSWQSWRDKWLKHLSLLPQNQLPPVLAELPPPRTRLGSAPEVAPAAAASRPKPAPPKTRAEATSGPAREPKRRIPFTEEDDRLLTEYVKQRAGASRKWSSNKIYQDFEEHHPHHSWHSWRDRWLRHLSLRDNQDVAASERGQQPCKPPATKAPPAQLSRSALLARLSPPAKSLPARPQPPRLPPKPPLHQRAHLARPPPTAPPISPTGPSGNGQGMTRLQDLAHKRRLIEAARTIQPAVKGWLLRRNLRRAEVRIAKFQARALGFLVRQAVHLTEVAPGPGATASFATVMPAPSEHDVLDPEEEVEELVPKETESDMVPGGGDEGSAYPQDDGVGRTQYHTTSAFQGTPVPEEPGSAIDEDDDVGEEFAPSLADSVDRSNSHPPPISHRHTPISPKEQFWRDFNAFNEINGLMPGPWVQIKHHVVDFWDLWRCATAEAHFDRNWGIVAERLGFDWVAEPHVPGELKAAFEKHLLEFETLVREFERQKEEEPEQGEENEDGEEDEEGAKAEEAIEEDVKEVEQEQMGRLAAPQTADVDFASSPPILGLKRARRSSAVLSSGSVRKRPRYDLSSEIPETPQTRPERAGEGVAAARAAAAGQQTPSRRPRVVQHTERHADNTALTESEVQDDDLLTSSQQLRSEIEAVPSVQDASQHLPRAPSSPDRPLPSVERDGDRTSNSSDAFESASKVRAWDPANLGRRRRVLELEEIFRSRTPSHAKDNGKDKKPAINTPEQPARALTTTTTTAQAQPSSAIHVRTSAISAYLGPPPASSSSNPPPTSATLRRPPPIDPATSMTHFISQGYPPHLVVRAVKATTDRQSEMSIALANTRIVLDSLVQGRGIPKDMARVWTEEEDRLLRDIGALVDGLRGKLPDRADRRPFGDGDGMRVLWRLVAKHGAEGMFDRREFLRVWDQV</sequence>
<feature type="domain" description="BRCT" evidence="16">
    <location>
        <begin position="17"/>
        <end position="92"/>
    </location>
</feature>
<keyword evidence="8" id="KW-0010">Activator</keyword>
<evidence type="ECO:0000259" key="15">
    <source>
        <dbReference type="Pfam" id="PF11626"/>
    </source>
</evidence>
<organism evidence="17 18">
    <name type="scientific">Parathielavia appendiculata</name>
    <dbReference type="NCBI Taxonomy" id="2587402"/>
    <lineage>
        <taxon>Eukaryota</taxon>
        <taxon>Fungi</taxon>
        <taxon>Dikarya</taxon>
        <taxon>Ascomycota</taxon>
        <taxon>Pezizomycotina</taxon>
        <taxon>Sordariomycetes</taxon>
        <taxon>Sordariomycetidae</taxon>
        <taxon>Sordariales</taxon>
        <taxon>Chaetomiaceae</taxon>
        <taxon>Parathielavia</taxon>
    </lineage>
</organism>
<keyword evidence="10" id="KW-0539">Nucleus</keyword>
<feature type="region of interest" description="Disordered" evidence="12">
    <location>
        <begin position="855"/>
        <end position="935"/>
    </location>
</feature>
<dbReference type="InterPro" id="IPR039595">
    <property type="entry name" value="TE2IP/Rap1"/>
</dbReference>
<feature type="region of interest" description="Disordered" evidence="12">
    <location>
        <begin position="171"/>
        <end position="219"/>
    </location>
</feature>
<feature type="domain" description="TERF2-interacting telomeric protein 1 Myb" evidence="14">
    <location>
        <begin position="217"/>
        <end position="272"/>
    </location>
</feature>
<dbReference type="InterPro" id="IPR001606">
    <property type="entry name" value="ARID_dom"/>
</dbReference>
<evidence type="ECO:0000256" key="6">
    <source>
        <dbReference type="ARBA" id="ARBA00022895"/>
    </source>
</evidence>
<keyword evidence="18" id="KW-1185">Reference proteome</keyword>
<dbReference type="GO" id="GO:0042162">
    <property type="term" value="F:telomeric DNA binding"/>
    <property type="evidence" value="ECO:0007669"/>
    <property type="project" value="TreeGrafter"/>
</dbReference>
<evidence type="ECO:0000313" key="18">
    <source>
        <dbReference type="Proteomes" id="UP001302602"/>
    </source>
</evidence>
<feature type="compositionally biased region" description="Pro residues" evidence="12">
    <location>
        <begin position="337"/>
        <end position="347"/>
    </location>
</feature>
<dbReference type="Proteomes" id="UP001302602">
    <property type="component" value="Unassembled WGS sequence"/>
</dbReference>
<keyword evidence="5" id="KW-0158">Chromosome</keyword>
<evidence type="ECO:0000259" key="16">
    <source>
        <dbReference type="Pfam" id="PF16589"/>
    </source>
</evidence>
<evidence type="ECO:0000256" key="1">
    <source>
        <dbReference type="ARBA" id="ARBA00004123"/>
    </source>
</evidence>